<dbReference type="GO" id="GO:0006888">
    <property type="term" value="P:endoplasmic reticulum to Golgi vesicle-mediated transport"/>
    <property type="evidence" value="ECO:0007669"/>
    <property type="project" value="TreeGrafter"/>
</dbReference>
<sequence>INGTFIEAGAYDGETFSNTLNLEKELGWSGLLIEPNPLEYQLLAHYGDQEQTLLKTLLLVEKKYYHMSNATHFTALMVATNLTTVDFFSLDVEGVEMKE</sequence>
<dbReference type="GO" id="GO:0005789">
    <property type="term" value="C:endoplasmic reticulum membrane"/>
    <property type="evidence" value="ECO:0007669"/>
    <property type="project" value="TreeGrafter"/>
</dbReference>
<proteinExistence type="predicted"/>
<name>A0A5N5TP88_9CRUS</name>
<evidence type="ECO:0008006" key="3">
    <source>
        <dbReference type="Google" id="ProtNLM"/>
    </source>
</evidence>
<evidence type="ECO:0000313" key="2">
    <source>
        <dbReference type="Proteomes" id="UP000326759"/>
    </source>
</evidence>
<dbReference type="InterPro" id="IPR053202">
    <property type="entry name" value="EGF_Rcpt_Signaling_Reg"/>
</dbReference>
<dbReference type="AlphaFoldDB" id="A0A5N5TP88"/>
<dbReference type="OrthoDB" id="6378253at2759"/>
<dbReference type="GO" id="GO:0031902">
    <property type="term" value="C:late endosome membrane"/>
    <property type="evidence" value="ECO:0007669"/>
    <property type="project" value="TreeGrafter"/>
</dbReference>
<dbReference type="PANTHER" id="PTHR34009">
    <property type="entry name" value="PROTEIN STAR"/>
    <property type="match status" value="1"/>
</dbReference>
<dbReference type="GO" id="GO:0005794">
    <property type="term" value="C:Golgi apparatus"/>
    <property type="evidence" value="ECO:0007669"/>
    <property type="project" value="TreeGrafter"/>
</dbReference>
<dbReference type="Proteomes" id="UP000326759">
    <property type="component" value="Unassembled WGS sequence"/>
</dbReference>
<comment type="caution">
    <text evidence="1">The sequence shown here is derived from an EMBL/GenBank/DDBJ whole genome shotgun (WGS) entry which is preliminary data.</text>
</comment>
<protein>
    <recommendedName>
        <fullName evidence="3">Protein Star</fullName>
    </recommendedName>
</protein>
<accession>A0A5N5TP88</accession>
<reference evidence="1 2" key="1">
    <citation type="journal article" date="2019" name="PLoS Biol.">
        <title>Sex chromosomes control vertical transmission of feminizing Wolbachia symbionts in an isopod.</title>
        <authorList>
            <person name="Becking T."/>
            <person name="Chebbi M.A."/>
            <person name="Giraud I."/>
            <person name="Moumen B."/>
            <person name="Laverre T."/>
            <person name="Caubet Y."/>
            <person name="Peccoud J."/>
            <person name="Gilbert C."/>
            <person name="Cordaux R."/>
        </authorList>
    </citation>
    <scope>NUCLEOTIDE SEQUENCE [LARGE SCALE GENOMIC DNA]</scope>
    <source>
        <strain evidence="1">ANa2</strain>
        <tissue evidence="1">Whole body excluding digestive tract and cuticle</tissue>
    </source>
</reference>
<evidence type="ECO:0000313" key="1">
    <source>
        <dbReference type="EMBL" id="KAB7507993.1"/>
    </source>
</evidence>
<dbReference type="GO" id="GO:0016197">
    <property type="term" value="P:endosomal transport"/>
    <property type="evidence" value="ECO:0007669"/>
    <property type="project" value="TreeGrafter"/>
</dbReference>
<dbReference type="EMBL" id="SEYY01000103">
    <property type="protein sequence ID" value="KAB7507993.1"/>
    <property type="molecule type" value="Genomic_DNA"/>
</dbReference>
<dbReference type="PANTHER" id="PTHR34009:SF2">
    <property type="entry name" value="PROTEIN STAR"/>
    <property type="match status" value="1"/>
</dbReference>
<feature type="non-terminal residue" evidence="1">
    <location>
        <position position="1"/>
    </location>
</feature>
<gene>
    <name evidence="1" type="ORF">Anas_00609</name>
</gene>
<organism evidence="1 2">
    <name type="scientific">Armadillidium nasatum</name>
    <dbReference type="NCBI Taxonomy" id="96803"/>
    <lineage>
        <taxon>Eukaryota</taxon>
        <taxon>Metazoa</taxon>
        <taxon>Ecdysozoa</taxon>
        <taxon>Arthropoda</taxon>
        <taxon>Crustacea</taxon>
        <taxon>Multicrustacea</taxon>
        <taxon>Malacostraca</taxon>
        <taxon>Eumalacostraca</taxon>
        <taxon>Peracarida</taxon>
        <taxon>Isopoda</taxon>
        <taxon>Oniscidea</taxon>
        <taxon>Crinocheta</taxon>
        <taxon>Armadillidiidae</taxon>
        <taxon>Armadillidium</taxon>
    </lineage>
</organism>
<dbReference type="GO" id="GO:0005886">
    <property type="term" value="C:plasma membrane"/>
    <property type="evidence" value="ECO:0007669"/>
    <property type="project" value="TreeGrafter"/>
</dbReference>
<keyword evidence="2" id="KW-1185">Reference proteome</keyword>